<gene>
    <name evidence="4" type="ORF">Q9313_24665</name>
</gene>
<keyword evidence="4" id="KW-0614">Plasmid</keyword>
<name>A0AA50H9Y0_9HYPH</name>
<dbReference type="InterPro" id="IPR041678">
    <property type="entry name" value="TetR_C_16"/>
</dbReference>
<evidence type="ECO:0000256" key="1">
    <source>
        <dbReference type="ARBA" id="ARBA00023125"/>
    </source>
</evidence>
<dbReference type="Proteomes" id="UP001234585">
    <property type="component" value="Plasmid unnamed2"/>
</dbReference>
<accession>A0AA50H9Y0</accession>
<keyword evidence="1 2" id="KW-0238">DNA-binding</keyword>
<feature type="domain" description="HTH tetR-type" evidence="3">
    <location>
        <begin position="12"/>
        <end position="72"/>
    </location>
</feature>
<evidence type="ECO:0000256" key="2">
    <source>
        <dbReference type="PROSITE-ProRule" id="PRU00335"/>
    </source>
</evidence>
<dbReference type="AlphaFoldDB" id="A0AA50H9Y0"/>
<dbReference type="SUPFAM" id="SSF46689">
    <property type="entry name" value="Homeodomain-like"/>
    <property type="match status" value="1"/>
</dbReference>
<dbReference type="SUPFAM" id="SSF48498">
    <property type="entry name" value="Tetracyclin repressor-like, C-terminal domain"/>
    <property type="match status" value="1"/>
</dbReference>
<dbReference type="Gene3D" id="1.10.357.10">
    <property type="entry name" value="Tetracycline Repressor, domain 2"/>
    <property type="match status" value="1"/>
</dbReference>
<dbReference type="PROSITE" id="PS50977">
    <property type="entry name" value="HTH_TETR_2"/>
    <property type="match status" value="1"/>
</dbReference>
<proteinExistence type="predicted"/>
<dbReference type="Pfam" id="PF17920">
    <property type="entry name" value="TetR_C_16"/>
    <property type="match status" value="1"/>
</dbReference>
<dbReference type="Pfam" id="PF00440">
    <property type="entry name" value="TetR_N"/>
    <property type="match status" value="1"/>
</dbReference>
<protein>
    <submittedName>
        <fullName evidence="4">TetR family transcriptional regulator</fullName>
    </submittedName>
</protein>
<dbReference type="EMBL" id="CP132304">
    <property type="protein sequence ID" value="WLS00758.1"/>
    <property type="molecule type" value="Genomic_DNA"/>
</dbReference>
<dbReference type="InterPro" id="IPR036271">
    <property type="entry name" value="Tet_transcr_reg_TetR-rel_C_sf"/>
</dbReference>
<dbReference type="InterPro" id="IPR001647">
    <property type="entry name" value="HTH_TetR"/>
</dbReference>
<feature type="DNA-binding region" description="H-T-H motif" evidence="2">
    <location>
        <begin position="35"/>
        <end position="54"/>
    </location>
</feature>
<dbReference type="RefSeq" id="WP_306040667.1">
    <property type="nucleotide sequence ID" value="NZ_CP132304.1"/>
</dbReference>
<dbReference type="InterPro" id="IPR009057">
    <property type="entry name" value="Homeodomain-like_sf"/>
</dbReference>
<evidence type="ECO:0000313" key="5">
    <source>
        <dbReference type="Proteomes" id="UP001234585"/>
    </source>
</evidence>
<reference evidence="4 5" key="1">
    <citation type="submission" date="2023-08" db="EMBL/GenBank/DDBJ databases">
        <title>Pathogen: clinical or host-associated sample.</title>
        <authorList>
            <person name="Hergert J."/>
            <person name="Casey R."/>
            <person name="Wagner J."/>
            <person name="Young E.L."/>
            <person name="Oakeson K.F."/>
        </authorList>
    </citation>
    <scope>NUCLEOTIDE SEQUENCE [LARGE SCALE GENOMIC DNA]</scope>
    <source>
        <strain evidence="4 5">1760953</strain>
        <plasmid evidence="4 5">unnamed2</plasmid>
    </source>
</reference>
<geneLocation type="plasmid" evidence="4 5">
    <name>unnamed2</name>
</geneLocation>
<sequence length="205" mass="22726">MPTRIIRPTAEDTTRERILKAAMLRFSTYSYEETGLRDIATDVGVDMAYVHRSFGSKEKLFREAVDAIVRPEMWFVGEPGDLHLSLADEVLSEKGINEIRPFDIIVRSFSSPEASRVLRELLDEGFVKPFASKCPLISEQRASVIAAFLAGVGILRDVVGAPALQKSGNDHELGLLISEVIALLMNDDKECQTTSASMPVRQESQ</sequence>
<organism evidence="4 5">
    <name type="scientific">Shinella sumterensis</name>
    <dbReference type="NCBI Taxonomy" id="1967501"/>
    <lineage>
        <taxon>Bacteria</taxon>
        <taxon>Pseudomonadati</taxon>
        <taxon>Pseudomonadota</taxon>
        <taxon>Alphaproteobacteria</taxon>
        <taxon>Hyphomicrobiales</taxon>
        <taxon>Rhizobiaceae</taxon>
        <taxon>Shinella</taxon>
    </lineage>
</organism>
<keyword evidence="5" id="KW-1185">Reference proteome</keyword>
<evidence type="ECO:0000259" key="3">
    <source>
        <dbReference type="PROSITE" id="PS50977"/>
    </source>
</evidence>
<dbReference type="GO" id="GO:0003677">
    <property type="term" value="F:DNA binding"/>
    <property type="evidence" value="ECO:0007669"/>
    <property type="project" value="UniProtKB-UniRule"/>
</dbReference>
<evidence type="ECO:0000313" key="4">
    <source>
        <dbReference type="EMBL" id="WLS00758.1"/>
    </source>
</evidence>